<feature type="transmembrane region" description="Helical" evidence="8">
    <location>
        <begin position="78"/>
        <end position="96"/>
    </location>
</feature>
<dbReference type="OrthoDB" id="9810047at2"/>
<comment type="similarity">
    <text evidence="7">Belongs to the ThrE exporter (TC 2.A.79) family.</text>
</comment>
<dbReference type="PANTHER" id="PTHR34390:SF1">
    <property type="entry name" value="SUCCINATE TRANSPORTER SUBUNIT YJJB-RELATED"/>
    <property type="match status" value="1"/>
</dbReference>
<evidence type="ECO:0000313" key="11">
    <source>
        <dbReference type="Proteomes" id="UP000266177"/>
    </source>
</evidence>
<comment type="caution">
    <text evidence="10">The sequence shown here is derived from an EMBL/GenBank/DDBJ whole genome shotgun (WGS) entry which is preliminary data.</text>
</comment>
<evidence type="ECO:0000256" key="1">
    <source>
        <dbReference type="ARBA" id="ARBA00004651"/>
    </source>
</evidence>
<dbReference type="PANTHER" id="PTHR34390">
    <property type="entry name" value="UPF0442 PROTEIN YJJB-RELATED"/>
    <property type="match status" value="1"/>
</dbReference>
<feature type="transmembrane region" description="Helical" evidence="8">
    <location>
        <begin position="7"/>
        <end position="25"/>
    </location>
</feature>
<dbReference type="InterPro" id="IPR024528">
    <property type="entry name" value="ThrE_2"/>
</dbReference>
<keyword evidence="2" id="KW-1003">Cell membrane</keyword>
<protein>
    <submittedName>
        <fullName evidence="10">Threonine/serine exporter</fullName>
    </submittedName>
</protein>
<dbReference type="Pfam" id="PF12821">
    <property type="entry name" value="ThrE_2"/>
    <property type="match status" value="1"/>
</dbReference>
<accession>A0A3A3GID8</accession>
<dbReference type="Proteomes" id="UP000266177">
    <property type="component" value="Unassembled WGS sequence"/>
</dbReference>
<evidence type="ECO:0000256" key="3">
    <source>
        <dbReference type="ARBA" id="ARBA00022519"/>
    </source>
</evidence>
<sequence length="143" mass="15352">MGFIEQLAVSFFATAAFGILFNVPAKNLVQCGFVGLIGWLVYLSFTMAGIDAIPATLIASFVVTMISHVFAKKYRTPIIIFNVSGIIPLVPGGMAYDAMRHAVGNQYDIAVQLGVKAAMISGAIAMGLVFSEVIYQVMRRRAA</sequence>
<dbReference type="GO" id="GO:0015744">
    <property type="term" value="P:succinate transport"/>
    <property type="evidence" value="ECO:0007669"/>
    <property type="project" value="TreeGrafter"/>
</dbReference>
<evidence type="ECO:0000256" key="6">
    <source>
        <dbReference type="ARBA" id="ARBA00023136"/>
    </source>
</evidence>
<reference evidence="10 11" key="1">
    <citation type="submission" date="2018-09" db="EMBL/GenBank/DDBJ databases">
        <title>Paenibacillus SK2017-BO5.</title>
        <authorList>
            <person name="Piskunova J.V."/>
            <person name="Dubiley S.A."/>
            <person name="Severinov K.V."/>
        </authorList>
    </citation>
    <scope>NUCLEOTIDE SEQUENCE [LARGE SCALE GENOMIC DNA]</scope>
    <source>
        <strain evidence="10 11">BO5</strain>
    </source>
</reference>
<evidence type="ECO:0000256" key="4">
    <source>
        <dbReference type="ARBA" id="ARBA00022692"/>
    </source>
</evidence>
<dbReference type="InterPro" id="IPR050539">
    <property type="entry name" value="ThrE_Dicarb/AminoAcid_Exp"/>
</dbReference>
<dbReference type="AlphaFoldDB" id="A0A3A3GID8"/>
<comment type="subcellular location">
    <subcellularLocation>
        <location evidence="1">Cell membrane</location>
        <topology evidence="1">Multi-pass membrane protein</topology>
    </subcellularLocation>
</comment>
<dbReference type="EMBL" id="QYZD01000009">
    <property type="protein sequence ID" value="RJG23805.1"/>
    <property type="molecule type" value="Genomic_DNA"/>
</dbReference>
<name>A0A3A3GID8_PANTH</name>
<evidence type="ECO:0000313" key="10">
    <source>
        <dbReference type="EMBL" id="RJG23805.1"/>
    </source>
</evidence>
<feature type="domain" description="Threonine/Serine exporter ThrE" evidence="9">
    <location>
        <begin position="6"/>
        <end position="134"/>
    </location>
</feature>
<dbReference type="GO" id="GO:0005886">
    <property type="term" value="C:plasma membrane"/>
    <property type="evidence" value="ECO:0007669"/>
    <property type="project" value="UniProtKB-SubCell"/>
</dbReference>
<evidence type="ECO:0000256" key="5">
    <source>
        <dbReference type="ARBA" id="ARBA00022989"/>
    </source>
</evidence>
<keyword evidence="3" id="KW-0997">Cell inner membrane</keyword>
<keyword evidence="4 8" id="KW-0812">Transmembrane</keyword>
<feature type="transmembrane region" description="Helical" evidence="8">
    <location>
        <begin position="116"/>
        <end position="135"/>
    </location>
</feature>
<keyword evidence="6 8" id="KW-0472">Membrane</keyword>
<organism evidence="10 11">
    <name type="scientific">Paenibacillus thiaminolyticus</name>
    <name type="common">Bacillus thiaminolyticus</name>
    <dbReference type="NCBI Taxonomy" id="49283"/>
    <lineage>
        <taxon>Bacteria</taxon>
        <taxon>Bacillati</taxon>
        <taxon>Bacillota</taxon>
        <taxon>Bacilli</taxon>
        <taxon>Bacillales</taxon>
        <taxon>Paenibacillaceae</taxon>
        <taxon>Paenibacillus</taxon>
    </lineage>
</organism>
<keyword evidence="5 8" id="KW-1133">Transmembrane helix</keyword>
<feature type="transmembrane region" description="Helical" evidence="8">
    <location>
        <begin position="37"/>
        <end position="66"/>
    </location>
</feature>
<evidence type="ECO:0000256" key="2">
    <source>
        <dbReference type="ARBA" id="ARBA00022475"/>
    </source>
</evidence>
<gene>
    <name evidence="10" type="ORF">DQX05_12365</name>
</gene>
<evidence type="ECO:0000259" key="9">
    <source>
        <dbReference type="Pfam" id="PF12821"/>
    </source>
</evidence>
<evidence type="ECO:0000256" key="8">
    <source>
        <dbReference type="SAM" id="Phobius"/>
    </source>
</evidence>
<evidence type="ECO:0000256" key="7">
    <source>
        <dbReference type="ARBA" id="ARBA00034125"/>
    </source>
</evidence>
<proteinExistence type="inferred from homology"/>
<dbReference type="RefSeq" id="WP_119793932.1">
    <property type="nucleotide sequence ID" value="NZ_QYZD01000009.1"/>
</dbReference>